<sequence length="207" mass="23261">MVLLNADTGNFNARGGALVVVDNKPLIVDSSQLSQYHAGGNCQAIEVIGFVIRSNHLEQDLKDMGDSGSLAATDMVNDPRYNSFLATFYDNNNTPHTVLIGTYYQPSGNTTVSEWKSNDRLTVARALDLFEQIREEKGYKHFDMQVPDPDFSLVTSSYSVEKTDQITDVSSPSFLGDRFNWQYHRILDGKDDFARVNGRRYFIASKK</sequence>
<organism evidence="1 2">
    <name type="scientific">Candidatus Gottesmanbacteria bacterium RIFCSPHIGHO2_02_FULL_39_11</name>
    <dbReference type="NCBI Taxonomy" id="1798382"/>
    <lineage>
        <taxon>Bacteria</taxon>
        <taxon>Candidatus Gottesmaniibacteriota</taxon>
    </lineage>
</organism>
<proteinExistence type="predicted"/>
<dbReference type="AlphaFoldDB" id="A0A1F5ZX77"/>
<evidence type="ECO:0000313" key="2">
    <source>
        <dbReference type="Proteomes" id="UP000176923"/>
    </source>
</evidence>
<evidence type="ECO:0000313" key="1">
    <source>
        <dbReference type="EMBL" id="OGG17079.1"/>
    </source>
</evidence>
<dbReference type="Proteomes" id="UP000176923">
    <property type="component" value="Unassembled WGS sequence"/>
</dbReference>
<accession>A0A1F5ZX77</accession>
<comment type="caution">
    <text evidence="1">The sequence shown here is derived from an EMBL/GenBank/DDBJ whole genome shotgun (WGS) entry which is preliminary data.</text>
</comment>
<name>A0A1F5ZX77_9BACT</name>
<dbReference type="EMBL" id="MFJL01000003">
    <property type="protein sequence ID" value="OGG17079.1"/>
    <property type="molecule type" value="Genomic_DNA"/>
</dbReference>
<protein>
    <submittedName>
        <fullName evidence="1">Uncharacterized protein</fullName>
    </submittedName>
</protein>
<gene>
    <name evidence="1" type="ORF">A3D77_05675</name>
</gene>
<reference evidence="1 2" key="1">
    <citation type="journal article" date="2016" name="Nat. Commun.">
        <title>Thousands of microbial genomes shed light on interconnected biogeochemical processes in an aquifer system.</title>
        <authorList>
            <person name="Anantharaman K."/>
            <person name="Brown C.T."/>
            <person name="Hug L.A."/>
            <person name="Sharon I."/>
            <person name="Castelle C.J."/>
            <person name="Probst A.J."/>
            <person name="Thomas B.C."/>
            <person name="Singh A."/>
            <person name="Wilkins M.J."/>
            <person name="Karaoz U."/>
            <person name="Brodie E.L."/>
            <person name="Williams K.H."/>
            <person name="Hubbard S.S."/>
            <person name="Banfield J.F."/>
        </authorList>
    </citation>
    <scope>NUCLEOTIDE SEQUENCE [LARGE SCALE GENOMIC DNA]</scope>
</reference>